<dbReference type="InterPro" id="IPR036812">
    <property type="entry name" value="NAD(P)_OxRdtase_dom_sf"/>
</dbReference>
<dbReference type="AlphaFoldDB" id="A0A3E0I8D7"/>
<reference evidence="3 4" key="1">
    <citation type="submission" date="2018-08" db="EMBL/GenBank/DDBJ databases">
        <title>Genomic Encyclopedia of Type Strains, Phase IV (KMG-IV): sequencing the most valuable type-strain genomes for metagenomic binning, comparative biology and taxonomic classification.</title>
        <authorList>
            <person name="Goeker M."/>
        </authorList>
    </citation>
    <scope>NUCLEOTIDE SEQUENCE [LARGE SCALE GENOMIC DNA]</scope>
    <source>
        <strain evidence="3 4">DSM 18841</strain>
    </source>
</reference>
<dbReference type="PRINTS" id="PR00069">
    <property type="entry name" value="ALDKETRDTASE"/>
</dbReference>
<comment type="caution">
    <text evidence="3">The sequence shown here is derived from an EMBL/GenBank/DDBJ whole genome shotgun (WGS) entry which is preliminary data.</text>
</comment>
<dbReference type="InterPro" id="IPR050523">
    <property type="entry name" value="AKR_Detox_Biosynth"/>
</dbReference>
<dbReference type="Pfam" id="PF00248">
    <property type="entry name" value="Aldo_ket_red"/>
    <property type="match status" value="1"/>
</dbReference>
<evidence type="ECO:0000313" key="4">
    <source>
        <dbReference type="Proteomes" id="UP000256884"/>
    </source>
</evidence>
<keyword evidence="1" id="KW-0560">Oxidoreductase</keyword>
<dbReference type="GO" id="GO:0005829">
    <property type="term" value="C:cytosol"/>
    <property type="evidence" value="ECO:0007669"/>
    <property type="project" value="UniProtKB-ARBA"/>
</dbReference>
<dbReference type="PROSITE" id="PS00062">
    <property type="entry name" value="ALDOKETO_REDUCTASE_2"/>
    <property type="match status" value="1"/>
</dbReference>
<dbReference type="InterPro" id="IPR018170">
    <property type="entry name" value="Aldo/ket_reductase_CS"/>
</dbReference>
<feature type="domain" description="NADP-dependent oxidoreductase" evidence="2">
    <location>
        <begin position="16"/>
        <end position="305"/>
    </location>
</feature>
<dbReference type="InterPro" id="IPR020471">
    <property type="entry name" value="AKR"/>
</dbReference>
<evidence type="ECO:0000259" key="2">
    <source>
        <dbReference type="Pfam" id="PF00248"/>
    </source>
</evidence>
<accession>A0A3E0I8D7</accession>
<keyword evidence="4" id="KW-1185">Reference proteome</keyword>
<dbReference type="InterPro" id="IPR023210">
    <property type="entry name" value="NADP_OxRdtase_dom"/>
</dbReference>
<dbReference type="OrthoDB" id="9773828at2"/>
<gene>
    <name evidence="3" type="ORF">C7448_102399</name>
</gene>
<dbReference type="RefSeq" id="WP_115900507.1">
    <property type="nucleotide sequence ID" value="NZ_QUNS01000002.1"/>
</dbReference>
<dbReference type="Gene3D" id="3.20.20.100">
    <property type="entry name" value="NADP-dependent oxidoreductase domain"/>
    <property type="match status" value="1"/>
</dbReference>
<sequence length="322" mass="35630">MEYKTLGNSGLKVSTLCLGTMTFGGEADESTSKAIYQAAKDKGINFFDTANIYNNGTSEKILGKLIHEHRDEVVIATKAYFPTGEGVNNRGLGRGHLIKALDDSLKRLNTDYIDVYYAHAFDENTPLEETLATFDNFVKQGKVRYLGLSNFAAWQVMKAIAVTQQNNYTPISVIQPMYNLVKRQCESELLPMALSEGLGVTSYSPLGGGLLTGKYKTGKKEGRFAESTMYQKRYNDEITYKTVNSYVDFANQNNLNPVSLAIAWVKAHKAITAPLIGARNLEQLKPALASLDISMTEELRAKITDLSPEMVLATGHKKNERS</sequence>
<evidence type="ECO:0000313" key="3">
    <source>
        <dbReference type="EMBL" id="REH54871.1"/>
    </source>
</evidence>
<organism evidence="3 4">
    <name type="scientific">Tenacibaculum gallaicum</name>
    <dbReference type="NCBI Taxonomy" id="561505"/>
    <lineage>
        <taxon>Bacteria</taxon>
        <taxon>Pseudomonadati</taxon>
        <taxon>Bacteroidota</taxon>
        <taxon>Flavobacteriia</taxon>
        <taxon>Flavobacteriales</taxon>
        <taxon>Flavobacteriaceae</taxon>
        <taxon>Tenacibaculum</taxon>
    </lineage>
</organism>
<dbReference type="CDD" id="cd19087">
    <property type="entry name" value="AKR_AKR12A1_B1_C1"/>
    <property type="match status" value="1"/>
</dbReference>
<dbReference type="PANTHER" id="PTHR43364">
    <property type="entry name" value="NADH-SPECIFIC METHYLGLYOXAL REDUCTASE-RELATED"/>
    <property type="match status" value="1"/>
</dbReference>
<proteinExistence type="predicted"/>
<dbReference type="PANTHER" id="PTHR43364:SF4">
    <property type="entry name" value="NAD(P)-LINKED OXIDOREDUCTASE SUPERFAMILY PROTEIN"/>
    <property type="match status" value="1"/>
</dbReference>
<dbReference type="FunFam" id="3.20.20.100:FF:000004">
    <property type="entry name" value="Oxidoreductase, aldo/keto reductase"/>
    <property type="match status" value="1"/>
</dbReference>
<evidence type="ECO:0000256" key="1">
    <source>
        <dbReference type="ARBA" id="ARBA00023002"/>
    </source>
</evidence>
<dbReference type="EMBL" id="QUNS01000002">
    <property type="protein sequence ID" value="REH54871.1"/>
    <property type="molecule type" value="Genomic_DNA"/>
</dbReference>
<name>A0A3E0I8D7_9FLAO</name>
<dbReference type="SUPFAM" id="SSF51430">
    <property type="entry name" value="NAD(P)-linked oxidoreductase"/>
    <property type="match status" value="1"/>
</dbReference>
<dbReference type="Proteomes" id="UP000256884">
    <property type="component" value="Unassembled WGS sequence"/>
</dbReference>
<protein>
    <submittedName>
        <fullName evidence="3">Aryl-alcohol dehydrogenase-like predicted oxidoreductase</fullName>
    </submittedName>
</protein>
<dbReference type="GO" id="GO:0016491">
    <property type="term" value="F:oxidoreductase activity"/>
    <property type="evidence" value="ECO:0007669"/>
    <property type="project" value="UniProtKB-KW"/>
</dbReference>